<name>A0A0N5CGB1_STREA</name>
<evidence type="ECO:0000313" key="2">
    <source>
        <dbReference type="WBParaSite" id="SPAL_0001689000.1"/>
    </source>
</evidence>
<evidence type="ECO:0000313" key="1">
    <source>
        <dbReference type="Proteomes" id="UP000046392"/>
    </source>
</evidence>
<protein>
    <submittedName>
        <fullName evidence="2">Uncharacterized protein</fullName>
    </submittedName>
</protein>
<organism evidence="1 2">
    <name type="scientific">Strongyloides papillosus</name>
    <name type="common">Intestinal threadworm</name>
    <dbReference type="NCBI Taxonomy" id="174720"/>
    <lineage>
        <taxon>Eukaryota</taxon>
        <taxon>Metazoa</taxon>
        <taxon>Ecdysozoa</taxon>
        <taxon>Nematoda</taxon>
        <taxon>Chromadorea</taxon>
        <taxon>Rhabditida</taxon>
        <taxon>Tylenchina</taxon>
        <taxon>Panagrolaimomorpha</taxon>
        <taxon>Strongyloidoidea</taxon>
        <taxon>Strongyloididae</taxon>
        <taxon>Strongyloides</taxon>
    </lineage>
</organism>
<proteinExistence type="predicted"/>
<sequence length="69" mass="8346">MIERFPEAGMPIGPSYVAKELRGVWTRIRRWTNYDFLYCGYVDMYNYHIAIKRFLLCTVIRYEIVLSVF</sequence>
<dbReference type="WBParaSite" id="SPAL_0001689000.1">
    <property type="protein sequence ID" value="SPAL_0001689000.1"/>
    <property type="gene ID" value="SPAL_0001689000"/>
</dbReference>
<reference evidence="2" key="1">
    <citation type="submission" date="2017-02" db="UniProtKB">
        <authorList>
            <consortium name="WormBaseParasite"/>
        </authorList>
    </citation>
    <scope>IDENTIFICATION</scope>
</reference>
<dbReference type="Proteomes" id="UP000046392">
    <property type="component" value="Unplaced"/>
</dbReference>
<accession>A0A0N5CGB1</accession>
<keyword evidence="1" id="KW-1185">Reference proteome</keyword>
<dbReference type="AlphaFoldDB" id="A0A0N5CGB1"/>